<feature type="domain" description="Poly(A) RNA polymerase mitochondrial-like central palm" evidence="7">
    <location>
        <begin position="89"/>
        <end position="231"/>
    </location>
</feature>
<dbReference type="Proteomes" id="UP000191342">
    <property type="component" value="Unassembled WGS sequence"/>
</dbReference>
<dbReference type="GO" id="GO:1990817">
    <property type="term" value="F:poly(A) RNA polymerase activity"/>
    <property type="evidence" value="ECO:0007669"/>
    <property type="project" value="UniProtKB-EC"/>
</dbReference>
<evidence type="ECO:0000313" key="9">
    <source>
        <dbReference type="Proteomes" id="UP000191342"/>
    </source>
</evidence>
<evidence type="ECO:0000313" key="8">
    <source>
        <dbReference type="EMBL" id="OQE07392.1"/>
    </source>
</evidence>
<dbReference type="GO" id="GO:0043634">
    <property type="term" value="P:polyadenylation-dependent ncRNA catabolic process"/>
    <property type="evidence" value="ECO:0007669"/>
    <property type="project" value="TreeGrafter"/>
</dbReference>
<feature type="domain" description="PAP-associated" evidence="6">
    <location>
        <begin position="287"/>
        <end position="337"/>
    </location>
</feature>
<dbReference type="InterPro" id="IPR043519">
    <property type="entry name" value="NT_sf"/>
</dbReference>
<dbReference type="Gene3D" id="1.10.1410.10">
    <property type="match status" value="1"/>
</dbReference>
<organism evidence="8 9">
    <name type="scientific">Penicillium flavigenum</name>
    <dbReference type="NCBI Taxonomy" id="254877"/>
    <lineage>
        <taxon>Eukaryota</taxon>
        <taxon>Fungi</taxon>
        <taxon>Dikarya</taxon>
        <taxon>Ascomycota</taxon>
        <taxon>Pezizomycotina</taxon>
        <taxon>Eurotiomycetes</taxon>
        <taxon>Eurotiomycetidae</taxon>
        <taxon>Eurotiales</taxon>
        <taxon>Aspergillaceae</taxon>
        <taxon>Penicillium</taxon>
    </lineage>
</organism>
<evidence type="ECO:0000256" key="1">
    <source>
        <dbReference type="ARBA" id="ARBA00008593"/>
    </source>
</evidence>
<dbReference type="GO" id="GO:0003729">
    <property type="term" value="F:mRNA binding"/>
    <property type="evidence" value="ECO:0007669"/>
    <property type="project" value="TreeGrafter"/>
</dbReference>
<dbReference type="GO" id="GO:0031123">
    <property type="term" value="P:RNA 3'-end processing"/>
    <property type="evidence" value="ECO:0007669"/>
    <property type="project" value="TreeGrafter"/>
</dbReference>
<evidence type="ECO:0000256" key="2">
    <source>
        <dbReference type="ARBA" id="ARBA00012388"/>
    </source>
</evidence>
<evidence type="ECO:0000256" key="3">
    <source>
        <dbReference type="ARBA" id="ARBA00022723"/>
    </source>
</evidence>
<dbReference type="AlphaFoldDB" id="A0A1V6S021"/>
<dbReference type="SUPFAM" id="SSF81301">
    <property type="entry name" value="Nucleotidyltransferase"/>
    <property type="match status" value="1"/>
</dbReference>
<sequence>MNPESEHQSNAPEKTAKGPTSAENVYSADPSRKRIRRGAIKRHIKKTRKPASKYNCDGSIIKEWRPPSQQTGTPWLESTPSSLQIEFQLDREILSFYDWAKPQEFENIVRRDLVERLSTAFQTRYAGIEIHTFGSFASGIYLPIADIDLVLLSDKFRRTGMCSFGERKGKINAISDFLESTNIAVSDSIECVAHARVPILKFVDRVTGLRVDLSFDNNSGLIANETFQTWKEQFPIMPAILLVVKQFLLIRGLNEVRTGGLGGFSVTCLVTSLLQHLPKGHMQLNAGSILMEFFNFYRNSFQYNQVAICLDPPGYFSKKSFGNPNRLTIEDPNNADNDISGGARAIDLVLGAFASTHTTLKNRMEHLALVRGPSKSILGPIIAANFEKYTEQRNQLRQVFMTEKRFAGHSVPPPPLSEPYHVSGVHSAPPSLPVGPPLIRTPVTSVQRTINNARKFKDPRAEPEDISHEFSSDTRLAKPRKAQVGRHARRWRAARMKCLRPDLKNIPSSITVKQALWHGGYATNGEMK</sequence>
<name>A0A1V6S021_9EURO</name>
<dbReference type="EMBL" id="MLQL01000169">
    <property type="protein sequence ID" value="OQE07392.1"/>
    <property type="molecule type" value="Genomic_DNA"/>
</dbReference>
<evidence type="ECO:0000256" key="4">
    <source>
        <dbReference type="ARBA" id="ARBA00022842"/>
    </source>
</evidence>
<dbReference type="Gene3D" id="3.30.460.10">
    <property type="entry name" value="Beta Polymerase, domain 2"/>
    <property type="match status" value="1"/>
</dbReference>
<dbReference type="InterPro" id="IPR045862">
    <property type="entry name" value="Trf4-like"/>
</dbReference>
<keyword evidence="4" id="KW-0460">Magnesium</keyword>
<dbReference type="FunFam" id="3.30.460.10:FF:000031">
    <property type="entry name" value="Topoisomerase family protein Trf4"/>
    <property type="match status" value="1"/>
</dbReference>
<dbReference type="EC" id="2.7.7.19" evidence="2"/>
<dbReference type="OrthoDB" id="273917at2759"/>
<keyword evidence="9" id="KW-1185">Reference proteome</keyword>
<reference evidence="9" key="1">
    <citation type="journal article" date="2017" name="Nat. Microbiol.">
        <title>Global analysis of biosynthetic gene clusters reveals vast potential of secondary metabolite production in Penicillium species.</title>
        <authorList>
            <person name="Nielsen J.C."/>
            <person name="Grijseels S."/>
            <person name="Prigent S."/>
            <person name="Ji B."/>
            <person name="Dainat J."/>
            <person name="Nielsen K.F."/>
            <person name="Frisvad J.C."/>
            <person name="Workman M."/>
            <person name="Nielsen J."/>
        </authorList>
    </citation>
    <scope>NUCLEOTIDE SEQUENCE [LARGE SCALE GENOMIC DNA]</scope>
    <source>
        <strain evidence="9">IBT 14082</strain>
    </source>
</reference>
<comment type="similarity">
    <text evidence="1">Belongs to the DNA polymerase type-B-like family.</text>
</comment>
<dbReference type="InterPro" id="IPR002058">
    <property type="entry name" value="PAP_assoc"/>
</dbReference>
<feature type="region of interest" description="Disordered" evidence="5">
    <location>
        <begin position="1"/>
        <end position="53"/>
    </location>
</feature>
<dbReference type="STRING" id="254877.A0A1V6S021"/>
<dbReference type="InterPro" id="IPR054708">
    <property type="entry name" value="MTPAP-like_central"/>
</dbReference>
<dbReference type="GO" id="GO:0031499">
    <property type="term" value="C:TRAMP complex"/>
    <property type="evidence" value="ECO:0007669"/>
    <property type="project" value="TreeGrafter"/>
</dbReference>
<keyword evidence="3" id="KW-0479">Metal-binding</keyword>
<dbReference type="Pfam" id="PF03828">
    <property type="entry name" value="PAP_assoc"/>
    <property type="match status" value="1"/>
</dbReference>
<comment type="caution">
    <text evidence="8">The sequence shown here is derived from an EMBL/GenBank/DDBJ whole genome shotgun (WGS) entry which is preliminary data.</text>
</comment>
<proteinExistence type="inferred from homology"/>
<dbReference type="PANTHER" id="PTHR23092:SF15">
    <property type="entry name" value="INACTIVE NON-CANONICAL POLY(A) RNA POLYMERASE PROTEIN TRF4-2-RELATED"/>
    <property type="match status" value="1"/>
</dbReference>
<evidence type="ECO:0000256" key="5">
    <source>
        <dbReference type="SAM" id="MobiDB-lite"/>
    </source>
</evidence>
<dbReference type="GO" id="GO:0046872">
    <property type="term" value="F:metal ion binding"/>
    <property type="evidence" value="ECO:0007669"/>
    <property type="project" value="UniProtKB-KW"/>
</dbReference>
<evidence type="ECO:0000259" key="6">
    <source>
        <dbReference type="Pfam" id="PF03828"/>
    </source>
</evidence>
<feature type="non-terminal residue" evidence="8">
    <location>
        <position position="528"/>
    </location>
</feature>
<dbReference type="CDD" id="cd05402">
    <property type="entry name" value="NT_PAP_TUTase"/>
    <property type="match status" value="1"/>
</dbReference>
<dbReference type="PANTHER" id="PTHR23092">
    <property type="entry name" value="POLY(A) RNA POLYMERASE"/>
    <property type="match status" value="1"/>
</dbReference>
<dbReference type="GO" id="GO:0005730">
    <property type="term" value="C:nucleolus"/>
    <property type="evidence" value="ECO:0007669"/>
    <property type="project" value="TreeGrafter"/>
</dbReference>
<evidence type="ECO:0000259" key="7">
    <source>
        <dbReference type="Pfam" id="PF22600"/>
    </source>
</evidence>
<protein>
    <recommendedName>
        <fullName evidence="2">polynucleotide adenylyltransferase</fullName>
        <ecNumber evidence="2">2.7.7.19</ecNumber>
    </recommendedName>
</protein>
<accession>A0A1V6S021</accession>
<dbReference type="GO" id="GO:0010605">
    <property type="term" value="P:negative regulation of macromolecule metabolic process"/>
    <property type="evidence" value="ECO:0007669"/>
    <property type="project" value="UniProtKB-ARBA"/>
</dbReference>
<feature type="compositionally biased region" description="Basic residues" evidence="5">
    <location>
        <begin position="33"/>
        <end position="51"/>
    </location>
</feature>
<dbReference type="SUPFAM" id="SSF81631">
    <property type="entry name" value="PAP/OAS1 substrate-binding domain"/>
    <property type="match status" value="1"/>
</dbReference>
<dbReference type="Pfam" id="PF22600">
    <property type="entry name" value="MTPAP-like_central"/>
    <property type="match status" value="1"/>
</dbReference>
<gene>
    <name evidence="8" type="ORF">PENFLA_c169G06391</name>
</gene>